<gene>
    <name evidence="2" type="ORF">AVDCRST_MAG42-1985</name>
</gene>
<protein>
    <submittedName>
        <fullName evidence="2">Uncharacterized protein</fullName>
    </submittedName>
</protein>
<sequence>MSTQSNDLSPGEHEPGGKSAADRLKTVAVAAMSDTKTAGRDAGIQPTRGLVDMAMVERIVAEWPKMAQKSAREILGKYGAPNEAVESRLIWYENGPWKRTICYRDEIPHHFPNPHSDTLECVIDYQVPLEKVSEVLKFDGSVVVERTAGEVSSRCDMEAANFLALNMVHEIVTGNMTAEQARDFLTETAAAYVVSRSAPHAERLMFDVPTGETSEKDHTTIAGAVVRQAAGKIKDVVVG</sequence>
<evidence type="ECO:0000313" key="2">
    <source>
        <dbReference type="EMBL" id="CAA9246264.1"/>
    </source>
</evidence>
<dbReference type="EMBL" id="CADCTA010000073">
    <property type="protein sequence ID" value="CAA9246264.1"/>
    <property type="molecule type" value="Genomic_DNA"/>
</dbReference>
<dbReference type="AlphaFoldDB" id="A0A6J4I9G7"/>
<reference evidence="2" key="1">
    <citation type="submission" date="2020-02" db="EMBL/GenBank/DDBJ databases">
        <authorList>
            <person name="Meier V. D."/>
        </authorList>
    </citation>
    <scope>NUCLEOTIDE SEQUENCE</scope>
    <source>
        <strain evidence="2">AVDCRST_MAG42</strain>
    </source>
</reference>
<feature type="compositionally biased region" description="Basic and acidic residues" evidence="1">
    <location>
        <begin position="10"/>
        <end position="21"/>
    </location>
</feature>
<name>A0A6J4I9G7_9BACT</name>
<feature type="region of interest" description="Disordered" evidence="1">
    <location>
        <begin position="1"/>
        <end position="21"/>
    </location>
</feature>
<proteinExistence type="predicted"/>
<accession>A0A6J4I9G7</accession>
<organism evidence="2">
    <name type="scientific">uncultured Chthoniobacterales bacterium</name>
    <dbReference type="NCBI Taxonomy" id="1836801"/>
    <lineage>
        <taxon>Bacteria</taxon>
        <taxon>Pseudomonadati</taxon>
        <taxon>Verrucomicrobiota</taxon>
        <taxon>Spartobacteria</taxon>
        <taxon>Chthoniobacterales</taxon>
        <taxon>environmental samples</taxon>
    </lineage>
</organism>
<evidence type="ECO:0000256" key="1">
    <source>
        <dbReference type="SAM" id="MobiDB-lite"/>
    </source>
</evidence>